<feature type="region of interest" description="Disordered" evidence="2">
    <location>
        <begin position="362"/>
        <end position="445"/>
    </location>
</feature>
<feature type="compositionally biased region" description="Polar residues" evidence="2">
    <location>
        <begin position="1538"/>
        <end position="1547"/>
    </location>
</feature>
<feature type="compositionally biased region" description="Basic and acidic residues" evidence="2">
    <location>
        <begin position="1441"/>
        <end position="1451"/>
    </location>
</feature>
<feature type="compositionally biased region" description="Basic residues" evidence="2">
    <location>
        <begin position="427"/>
        <end position="437"/>
    </location>
</feature>
<evidence type="ECO:0000256" key="1">
    <source>
        <dbReference type="SAM" id="Coils"/>
    </source>
</evidence>
<feature type="compositionally biased region" description="Basic and acidic residues" evidence="2">
    <location>
        <begin position="890"/>
        <end position="913"/>
    </location>
</feature>
<feature type="compositionally biased region" description="Low complexity" evidence="2">
    <location>
        <begin position="1118"/>
        <end position="1127"/>
    </location>
</feature>
<proteinExistence type="predicted"/>
<feature type="compositionally biased region" description="Acidic residues" evidence="2">
    <location>
        <begin position="1309"/>
        <end position="1342"/>
    </location>
</feature>
<name>A0A5J4WCL5_9EUKA</name>
<feature type="region of interest" description="Disordered" evidence="2">
    <location>
        <begin position="1194"/>
        <end position="1224"/>
    </location>
</feature>
<feature type="compositionally biased region" description="Basic and acidic residues" evidence="2">
    <location>
        <begin position="1414"/>
        <end position="1432"/>
    </location>
</feature>
<feature type="compositionally biased region" description="Polar residues" evidence="2">
    <location>
        <begin position="1606"/>
        <end position="1619"/>
    </location>
</feature>
<feature type="region of interest" description="Disordered" evidence="2">
    <location>
        <begin position="1403"/>
        <end position="1451"/>
    </location>
</feature>
<feature type="compositionally biased region" description="Polar residues" evidence="2">
    <location>
        <begin position="1403"/>
        <end position="1413"/>
    </location>
</feature>
<feature type="compositionally biased region" description="Polar residues" evidence="2">
    <location>
        <begin position="261"/>
        <end position="291"/>
    </location>
</feature>
<feature type="region of interest" description="Disordered" evidence="2">
    <location>
        <begin position="744"/>
        <end position="820"/>
    </location>
</feature>
<evidence type="ECO:0000313" key="3">
    <source>
        <dbReference type="EMBL" id="KAA6392677.1"/>
    </source>
</evidence>
<feature type="region of interest" description="Disordered" evidence="2">
    <location>
        <begin position="954"/>
        <end position="985"/>
    </location>
</feature>
<feature type="region of interest" description="Disordered" evidence="2">
    <location>
        <begin position="1114"/>
        <end position="1139"/>
    </location>
</feature>
<feature type="compositionally biased region" description="Basic and acidic residues" evidence="2">
    <location>
        <begin position="1499"/>
        <end position="1528"/>
    </location>
</feature>
<gene>
    <name evidence="3" type="ORF">EZS28_011797</name>
</gene>
<sequence>MAKKITLDDAEHILSIMGIPPMDQNQLKKIAEVSIESTDLQFKEFIQITHSQRLKDHLRNNGVPLVEDRIHSIEFAANLFISGQYTIEMIEKAVNVFTQYQDKGGQVSLRDKDGINKLLGVCRRGIETKPFESYLQTLRPPLPQNISLSHFLNILEFAKPTVNQTPISQVIPGAKDEESNNVLVHLPKTVGRFQQAQKSSLISESQNRLYSQYNKQSLRNASPPISTTPHNQISNTNIIHTNDNYLLPSGSYMQSIRLTSPQNNQQINTKSSPPQYNQRSSPQINQRSSPSQQQLQQQQQQQFHIASHEPDDRPEAKLFRMHLHPPLSEREKIDDSYKALTSNSTFFLSKFEDLYKLSMKTDEERENERMKRQQEADKQRKQQEEKLKNQEEQKKFEKKILMPEIQFDNEDEEEESPQHGNQQISRRVSKKSLKSKYHFPPPKELERDMEGRVVIRDAKGKLDVREFTIFPTAGLLYNVAAITQGEDCPAAKGSQPRSRIIDVQNAINKRAKKLNASGEQEQDDEQQEEQQPNEQSDESEGNKQHNSFLDRMKLPAHVRLYPGIPKRKPSNYHPSRSANKGIKPYIYADPNVTYGLPRTSQQVVLEQRHGFIPNHDMLKRATFPHQIPAVPSHLLVEDDRRTMNPLDHYHLVRPSPDGAQSEVLITATETIPLIPPPFFPAEPKDSVAFRNMQSNDIKESLFVVRKEADEVQNRLKWMEQQKKLQIEQEKRRKLIERAQQLSWKPAAQIAKEKKNKESLTKEKNTQENTSRSSKVDSDRQSDFDNNRSTSKLQIQSDKQQSSTQSLIPPARGFSPRQSEYINPPSFSMHFNPYAPLTAAQKFQMLKYKKAIQNQKAANKLQQDIIFFNDDLKGRYLREVMKQRRQQQNMERGRLRTKSQQEKEALEKEQGKEQEIEDEGITSTKNMKTEVSKDLIEKIFPSQQAAQILMRQNELTTTPQSQQQSNALQSNISISTSSRMNNGIITPDEDEEDKIWRKKMEKRRRRKKRIRKLRRMKEKQIQLQREKELESMREAERVRLREKQKKREEKEAQLELERKLLAEQEEKDRIKFEEEQQKRKIESAIFDIEEGEVGPQSTLYGAIVRVYPQQVEDKINRTQSPQQQQQSPGFHLHNSQGKPVEAFNPTQSNQGITQQGKIRKVKIQSNNGEIQQHPIFYQLEPLSVTSRVLNTNGVGQTTVGSGSPSERGNQGYYTDQQSTSSTVETFPQYNIPIRIDLENMHIDKYIKYADRSIYSKQPADGGPPLPTHPQASQEPSEIRLSQPVDHSRHESQKRQNKSNEGSEEDKNQSLDDEDEDDDDLDSDSWDDFSDDDEDDDEDDETDISDGNQNDFNGKRNQKVPEIWHSKKFEDVFRTHIEAQNLYNEHYEKRKSRFELLRSQLMNQFDTQPTDIRNQTSKEGKQKEPDEKQNDDKKKHLHHHRHLDNNKEPENERNIIESTFKSKISNKDTNRASNVTSVSQRSVVLNDVNDYITQFITNGKRPEIDSKDKNKKQFEEKNEIDQNSINDDKNKKKKKSNQNGIISVNNTTGSDQSSQQSDDESSKSSYTLNNSIESIHLNNLENDEQKKVLVVEDEDPLEGRKPKRPVSSDRNTNMTPNYSEQNRTDLLDTQKTPASYAQLNANDSQILSIRAKTGKLYSPAIYNKNMLSLFGLHKQV</sequence>
<protein>
    <submittedName>
        <fullName evidence="3">Uncharacterized protein</fullName>
    </submittedName>
</protein>
<feature type="compositionally biased region" description="Basic and acidic residues" evidence="2">
    <location>
        <begin position="362"/>
        <end position="401"/>
    </location>
</feature>
<organism evidence="3 4">
    <name type="scientific">Streblomastix strix</name>
    <dbReference type="NCBI Taxonomy" id="222440"/>
    <lineage>
        <taxon>Eukaryota</taxon>
        <taxon>Metamonada</taxon>
        <taxon>Preaxostyla</taxon>
        <taxon>Oxymonadida</taxon>
        <taxon>Streblomastigidae</taxon>
        <taxon>Streblomastix</taxon>
    </lineage>
</organism>
<feature type="compositionally biased region" description="Polar residues" evidence="2">
    <location>
        <begin position="786"/>
        <end position="806"/>
    </location>
</feature>
<feature type="region of interest" description="Disordered" evidence="2">
    <location>
        <begin position="1253"/>
        <end position="1357"/>
    </location>
</feature>
<evidence type="ECO:0000313" key="4">
    <source>
        <dbReference type="Proteomes" id="UP000324800"/>
    </source>
</evidence>
<feature type="compositionally biased region" description="Low complexity" evidence="2">
    <location>
        <begin position="959"/>
        <end position="974"/>
    </location>
</feature>
<dbReference type="EMBL" id="SNRW01002467">
    <property type="protein sequence ID" value="KAA6392677.1"/>
    <property type="molecule type" value="Genomic_DNA"/>
</dbReference>
<evidence type="ECO:0000256" key="2">
    <source>
        <dbReference type="SAM" id="MobiDB-lite"/>
    </source>
</evidence>
<feature type="region of interest" description="Disordered" evidence="2">
    <location>
        <begin position="882"/>
        <end position="924"/>
    </location>
</feature>
<dbReference type="Proteomes" id="UP000324800">
    <property type="component" value="Unassembled WGS sequence"/>
</dbReference>
<accession>A0A5J4WCL5</accession>
<feature type="coiled-coil region" evidence="1">
    <location>
        <begin position="1025"/>
        <end position="1066"/>
    </location>
</feature>
<feature type="compositionally biased region" description="Basic and acidic residues" evidence="2">
    <location>
        <begin position="540"/>
        <end position="552"/>
    </location>
</feature>
<feature type="region of interest" description="Disordered" evidence="2">
    <location>
        <begin position="513"/>
        <end position="552"/>
    </location>
</feature>
<feature type="compositionally biased region" description="Basic and acidic residues" evidence="2">
    <location>
        <begin position="750"/>
        <end position="765"/>
    </location>
</feature>
<comment type="caution">
    <text evidence="3">The sequence shown here is derived from an EMBL/GenBank/DDBJ whole genome shotgun (WGS) entry which is preliminary data.</text>
</comment>
<feature type="region of interest" description="Disordered" evidence="2">
    <location>
        <begin position="261"/>
        <end position="307"/>
    </location>
</feature>
<feature type="compositionally biased region" description="Low complexity" evidence="2">
    <location>
        <begin position="292"/>
        <end position="302"/>
    </location>
</feature>
<feature type="region of interest" description="Disordered" evidence="2">
    <location>
        <begin position="1499"/>
        <end position="1564"/>
    </location>
</feature>
<reference evidence="3 4" key="1">
    <citation type="submission" date="2019-03" db="EMBL/GenBank/DDBJ databases">
        <title>Single cell metagenomics reveals metabolic interactions within the superorganism composed of flagellate Streblomastix strix and complex community of Bacteroidetes bacteria on its surface.</title>
        <authorList>
            <person name="Treitli S.C."/>
            <person name="Kolisko M."/>
            <person name="Husnik F."/>
            <person name="Keeling P."/>
            <person name="Hampl V."/>
        </authorList>
    </citation>
    <scope>NUCLEOTIDE SEQUENCE [LARGE SCALE GENOMIC DNA]</scope>
    <source>
        <strain evidence="3">ST1C</strain>
    </source>
</reference>
<feature type="compositionally biased region" description="Basic and acidic residues" evidence="2">
    <location>
        <begin position="773"/>
        <end position="785"/>
    </location>
</feature>
<feature type="region of interest" description="Disordered" evidence="2">
    <location>
        <begin position="1588"/>
        <end position="1621"/>
    </location>
</feature>
<keyword evidence="1" id="KW-0175">Coiled coil</keyword>